<accession>A0A218KRU8</accession>
<keyword evidence="1" id="KW-0614">Plasmid</keyword>
<geneLocation type="plasmid" evidence="2">
    <name>pR1SE2</name>
</geneLocation>
<dbReference type="AlphaFoldDB" id="A0A218KRU8"/>
<geneLocation type="plasmid" evidence="1">
    <name>pR1SE</name>
</geneLocation>
<dbReference type="RefSeq" id="WP_170933398.1">
    <property type="nucleotide sequence ID" value="NZ_JAJNEG010000027.1"/>
</dbReference>
<dbReference type="EMBL" id="KX906370">
    <property type="protein sequence ID" value="ASK38237.1"/>
    <property type="molecule type" value="Genomic_DNA"/>
</dbReference>
<reference evidence="1" key="2">
    <citation type="journal article" date="2017" name="Nat. Microbiol.">
        <title>A plasmid from an Antarctic haloarchaeon uses specialized membrane vesicles to disseminate and infect plasmid-free cells.</title>
        <authorList>
            <person name="Erdmann S."/>
            <person name="Tschitschko B."/>
            <person name="Zhong L."/>
            <person name="Raftery M.J."/>
            <person name="Cavicchioli R."/>
        </authorList>
    </citation>
    <scope>NUCLEOTIDE SEQUENCE</scope>
    <source>
        <strain evidence="1">R1S1</strain>
        <plasmid evidence="1">pR1SE</plasmid>
    </source>
</reference>
<reference evidence="2" key="1">
    <citation type="submission" date="2016-09" db="EMBL/GenBank/DDBJ databases">
        <title>A plasmid goes viral.</title>
        <authorList>
            <person name="Erdmann S."/>
            <person name="Tschitschko B."/>
            <person name="Cavicchioli R."/>
        </authorList>
    </citation>
    <scope>NUCLEOTIDE SEQUENCE</scope>
    <source>
        <strain evidence="2">HLS1</strain>
        <plasmid evidence="2">pR1SE2</plasmid>
    </source>
</reference>
<protein>
    <submittedName>
        <fullName evidence="1">Uncharacterized protein</fullName>
    </submittedName>
</protein>
<dbReference type="EMBL" id="KX687704">
    <property type="protein sequence ID" value="AQM75266.1"/>
    <property type="molecule type" value="Genomic_DNA"/>
</dbReference>
<evidence type="ECO:0000313" key="1">
    <source>
        <dbReference type="EMBL" id="AQM75266.1"/>
    </source>
</evidence>
<sequence>MAIDGETPNPPAEDEMLPDEREVLSERAEALDEADDDYLLTVDEVAADLGIDLDE</sequence>
<evidence type="ECO:0000313" key="2">
    <source>
        <dbReference type="EMBL" id="ASK38237.1"/>
    </source>
</evidence>
<name>A0A218KRU8_9EURY</name>
<organism evidence="1">
    <name type="scientific">Halorubrum lacusprofundi</name>
    <dbReference type="NCBI Taxonomy" id="2247"/>
    <lineage>
        <taxon>Archaea</taxon>
        <taxon>Methanobacteriati</taxon>
        <taxon>Methanobacteriota</taxon>
        <taxon>Stenosarchaea group</taxon>
        <taxon>Halobacteria</taxon>
        <taxon>Halobacteriales</taxon>
        <taxon>Haloferacaceae</taxon>
        <taxon>Halorubrum</taxon>
    </lineage>
</organism>
<proteinExistence type="predicted"/>